<feature type="transmembrane region" description="Helical" evidence="6">
    <location>
        <begin position="50"/>
        <end position="73"/>
    </location>
</feature>
<evidence type="ECO:0000256" key="3">
    <source>
        <dbReference type="ARBA" id="ARBA00022692"/>
    </source>
</evidence>
<name>A0A917A3E7_9STRE</name>
<keyword evidence="3 6" id="KW-0812">Transmembrane</keyword>
<reference evidence="7" key="1">
    <citation type="journal article" date="2014" name="Int. J. Syst. Evol. Microbiol.">
        <title>Complete genome sequence of Corynebacterium casei LMG S-19264T (=DSM 44701T), isolated from a smear-ripened cheese.</title>
        <authorList>
            <consortium name="US DOE Joint Genome Institute (JGI-PGF)"/>
            <person name="Walter F."/>
            <person name="Albersmeier A."/>
            <person name="Kalinowski J."/>
            <person name="Ruckert C."/>
        </authorList>
    </citation>
    <scope>NUCLEOTIDE SEQUENCE</scope>
    <source>
        <strain evidence="7">CGMCC 1.15533</strain>
    </source>
</reference>
<dbReference type="InterPro" id="IPR050833">
    <property type="entry name" value="Poly_Biosynth_Transport"/>
</dbReference>
<feature type="transmembrane region" description="Helical" evidence="6">
    <location>
        <begin position="381"/>
        <end position="399"/>
    </location>
</feature>
<dbReference type="PANTHER" id="PTHR30250:SF26">
    <property type="entry name" value="PSMA PROTEIN"/>
    <property type="match status" value="1"/>
</dbReference>
<feature type="transmembrane region" description="Helical" evidence="6">
    <location>
        <begin position="184"/>
        <end position="208"/>
    </location>
</feature>
<dbReference type="AlphaFoldDB" id="A0A917A3E7"/>
<comment type="subcellular location">
    <subcellularLocation>
        <location evidence="1">Cell membrane</location>
        <topology evidence="1">Multi-pass membrane protein</topology>
    </subcellularLocation>
</comment>
<reference evidence="7" key="2">
    <citation type="submission" date="2020-09" db="EMBL/GenBank/DDBJ databases">
        <authorList>
            <person name="Sun Q."/>
            <person name="Zhou Y."/>
        </authorList>
    </citation>
    <scope>NUCLEOTIDE SEQUENCE</scope>
    <source>
        <strain evidence="7">CGMCC 1.15533</strain>
    </source>
</reference>
<evidence type="ECO:0000256" key="2">
    <source>
        <dbReference type="ARBA" id="ARBA00022475"/>
    </source>
</evidence>
<evidence type="ECO:0000256" key="1">
    <source>
        <dbReference type="ARBA" id="ARBA00004651"/>
    </source>
</evidence>
<feature type="transmembrane region" description="Helical" evidence="6">
    <location>
        <begin position="312"/>
        <end position="337"/>
    </location>
</feature>
<accession>A0A917A3E7</accession>
<dbReference type="RefSeq" id="WP_068989678.1">
    <property type="nucleotide sequence ID" value="NZ_BMJN01000002.1"/>
</dbReference>
<gene>
    <name evidence="7" type="ORF">GCM10011510_02390</name>
</gene>
<organism evidence="7 8">
    <name type="scientific">Streptococcus himalayensis</name>
    <dbReference type="NCBI Taxonomy" id="1888195"/>
    <lineage>
        <taxon>Bacteria</taxon>
        <taxon>Bacillati</taxon>
        <taxon>Bacillota</taxon>
        <taxon>Bacilli</taxon>
        <taxon>Lactobacillales</taxon>
        <taxon>Streptococcaceae</taxon>
        <taxon>Streptococcus</taxon>
    </lineage>
</organism>
<dbReference type="PANTHER" id="PTHR30250">
    <property type="entry name" value="PST FAMILY PREDICTED COLANIC ACID TRANSPORTER"/>
    <property type="match status" value="1"/>
</dbReference>
<protein>
    <submittedName>
        <fullName evidence="7">Sugar translocase</fullName>
    </submittedName>
</protein>
<evidence type="ECO:0000313" key="8">
    <source>
        <dbReference type="Proteomes" id="UP000660801"/>
    </source>
</evidence>
<dbReference type="OrthoDB" id="8609648at2"/>
<sequence length="514" mass="59087">MASKTRTQKAIYNSLFTLWLFPLGFLLQFINRNLFIHFLGIYYLGLNGVFSSILGVLSLAELGVGASIIFALYKPVAKQDHSKIAAYMQLYQKIYRFIALVIFALGLVILPFLKTILQVESLSQEVIAIYLLFLANSVIGYLLFAYKRSLLIVHQETYIISGIEFIILLFTMIIQWGMMALTHHYILILCITILSKILSNVVIAYIVTKRYPMKDVVATPLTQEEKQSLKKNVLGNLAANISFVIVFSTDNILMSSFISVAAVGLYSNYTMITKAFDSLLSQLMSSQNASVGNLIHTSSSEKIYDVFKRYNFLNFALSFIGSLLIFVLINPFITLWIGKDYLLSSQIVLLLSMYVFMQTYRYSGFIFYSAYGLYWESRYKPIVEAVLNLVFSLLFLVVFKWGVSGILVGTICSTLLTNTWFEPYIIFKYGLKRTMKEYIWINIQQWLVYFVTLFGLYFMAPQRWFASSFLGWFQLAIVAGSSLTVLLLVVFHKNKTLRWWVDFVRTRLIKKRLS</sequence>
<feature type="transmembrane region" description="Helical" evidence="6">
    <location>
        <begin position="439"/>
        <end position="460"/>
    </location>
</feature>
<keyword evidence="4 6" id="KW-1133">Transmembrane helix</keyword>
<keyword evidence="5 6" id="KW-0472">Membrane</keyword>
<keyword evidence="8" id="KW-1185">Reference proteome</keyword>
<evidence type="ECO:0000256" key="4">
    <source>
        <dbReference type="ARBA" id="ARBA00022989"/>
    </source>
</evidence>
<feature type="transmembrane region" description="Helical" evidence="6">
    <location>
        <begin position="158"/>
        <end position="178"/>
    </location>
</feature>
<keyword evidence="2" id="KW-1003">Cell membrane</keyword>
<feature type="transmembrane region" description="Helical" evidence="6">
    <location>
        <begin position="405"/>
        <end position="427"/>
    </location>
</feature>
<feature type="transmembrane region" description="Helical" evidence="6">
    <location>
        <begin position="12"/>
        <end position="30"/>
    </location>
</feature>
<feature type="transmembrane region" description="Helical" evidence="6">
    <location>
        <begin position="472"/>
        <end position="491"/>
    </location>
</feature>
<proteinExistence type="predicted"/>
<feature type="transmembrane region" description="Helical" evidence="6">
    <location>
        <begin position="343"/>
        <end position="360"/>
    </location>
</feature>
<evidence type="ECO:0000256" key="6">
    <source>
        <dbReference type="SAM" id="Phobius"/>
    </source>
</evidence>
<comment type="caution">
    <text evidence="7">The sequence shown here is derived from an EMBL/GenBank/DDBJ whole genome shotgun (WGS) entry which is preliminary data.</text>
</comment>
<dbReference type="Proteomes" id="UP000660801">
    <property type="component" value="Unassembled WGS sequence"/>
</dbReference>
<feature type="transmembrane region" description="Helical" evidence="6">
    <location>
        <begin position="126"/>
        <end position="146"/>
    </location>
</feature>
<dbReference type="GO" id="GO:0005886">
    <property type="term" value="C:plasma membrane"/>
    <property type="evidence" value="ECO:0007669"/>
    <property type="project" value="UniProtKB-SubCell"/>
</dbReference>
<dbReference type="EMBL" id="BMJN01000002">
    <property type="protein sequence ID" value="GGE24835.1"/>
    <property type="molecule type" value="Genomic_DNA"/>
</dbReference>
<evidence type="ECO:0000313" key="7">
    <source>
        <dbReference type="EMBL" id="GGE24835.1"/>
    </source>
</evidence>
<feature type="transmembrane region" description="Helical" evidence="6">
    <location>
        <begin position="94"/>
        <end position="114"/>
    </location>
</feature>
<evidence type="ECO:0000256" key="5">
    <source>
        <dbReference type="ARBA" id="ARBA00023136"/>
    </source>
</evidence>